<reference evidence="6 7" key="1">
    <citation type="submission" date="2020-10" db="EMBL/GenBank/DDBJ databases">
        <title>The Coptis chinensis genome and diversification of protoberbering-type alkaloids.</title>
        <authorList>
            <person name="Wang B."/>
            <person name="Shu S."/>
            <person name="Song C."/>
            <person name="Liu Y."/>
        </authorList>
    </citation>
    <scope>NUCLEOTIDE SEQUENCE [LARGE SCALE GENOMIC DNA]</scope>
    <source>
        <strain evidence="6">HL-2020</strain>
        <tissue evidence="6">Leaf</tissue>
    </source>
</reference>
<proteinExistence type="predicted"/>
<keyword evidence="3" id="KW-0539">Nucleus</keyword>
<dbReference type="Proteomes" id="UP000631114">
    <property type="component" value="Unassembled WGS sequence"/>
</dbReference>
<dbReference type="SUPFAM" id="SSF46785">
    <property type="entry name" value="Winged helix' DNA-binding domain"/>
    <property type="match status" value="1"/>
</dbReference>
<sequence>MEEEGSRKAKRGRPPKTGKLTPSFIKNPKHFKPSIIDLTSPSISKSSTPSIINPSTTYGDEDAESALFRKDIKIIKNIVDPTTAPSKEVFRRSYHAKDQPSHPHYSQLVLEAIREQDDKYGSKEETIMKYIESAYNESPIFFQDVLKFTLKSLVDEGEIEVTPQSTYVLPFHHERLRIKESEADPRSIYQTCTIHQKRHK</sequence>
<name>A0A835I7P0_9MAGN</name>
<dbReference type="Gene3D" id="1.10.10.10">
    <property type="entry name" value="Winged helix-like DNA-binding domain superfamily/Winged helix DNA-binding domain"/>
    <property type="match status" value="1"/>
</dbReference>
<dbReference type="PANTHER" id="PTHR11467:SF29">
    <property type="entry name" value="OS03G0711600 PROTEIN"/>
    <property type="match status" value="1"/>
</dbReference>
<feature type="compositionally biased region" description="Low complexity" evidence="4">
    <location>
        <begin position="39"/>
        <end position="57"/>
    </location>
</feature>
<dbReference type="GO" id="GO:0005634">
    <property type="term" value="C:nucleus"/>
    <property type="evidence" value="ECO:0007669"/>
    <property type="project" value="UniProtKB-SubCell"/>
</dbReference>
<comment type="subcellular location">
    <subcellularLocation>
        <location evidence="1">Nucleus</location>
    </subcellularLocation>
</comment>
<dbReference type="GO" id="GO:0045910">
    <property type="term" value="P:negative regulation of DNA recombination"/>
    <property type="evidence" value="ECO:0007669"/>
    <property type="project" value="TreeGrafter"/>
</dbReference>
<dbReference type="PROSITE" id="PS51504">
    <property type="entry name" value="H15"/>
    <property type="match status" value="1"/>
</dbReference>
<dbReference type="GO" id="GO:0000786">
    <property type="term" value="C:nucleosome"/>
    <property type="evidence" value="ECO:0007669"/>
    <property type="project" value="InterPro"/>
</dbReference>
<organism evidence="6 7">
    <name type="scientific">Coptis chinensis</name>
    <dbReference type="NCBI Taxonomy" id="261450"/>
    <lineage>
        <taxon>Eukaryota</taxon>
        <taxon>Viridiplantae</taxon>
        <taxon>Streptophyta</taxon>
        <taxon>Embryophyta</taxon>
        <taxon>Tracheophyta</taxon>
        <taxon>Spermatophyta</taxon>
        <taxon>Magnoliopsida</taxon>
        <taxon>Ranunculales</taxon>
        <taxon>Ranunculaceae</taxon>
        <taxon>Coptidoideae</taxon>
        <taxon>Coptis</taxon>
    </lineage>
</organism>
<evidence type="ECO:0000256" key="1">
    <source>
        <dbReference type="ARBA" id="ARBA00004123"/>
    </source>
</evidence>
<dbReference type="GO" id="GO:0006334">
    <property type="term" value="P:nucleosome assembly"/>
    <property type="evidence" value="ECO:0007669"/>
    <property type="project" value="InterPro"/>
</dbReference>
<dbReference type="OrthoDB" id="1110759at2759"/>
<evidence type="ECO:0000256" key="3">
    <source>
        <dbReference type="ARBA" id="ARBA00023242"/>
    </source>
</evidence>
<evidence type="ECO:0000256" key="4">
    <source>
        <dbReference type="SAM" id="MobiDB-lite"/>
    </source>
</evidence>
<gene>
    <name evidence="6" type="ORF">IFM89_038846</name>
</gene>
<accession>A0A835I7P0</accession>
<dbReference type="InterPro" id="IPR036388">
    <property type="entry name" value="WH-like_DNA-bd_sf"/>
</dbReference>
<dbReference type="GO" id="GO:0003690">
    <property type="term" value="F:double-stranded DNA binding"/>
    <property type="evidence" value="ECO:0007669"/>
    <property type="project" value="TreeGrafter"/>
</dbReference>
<dbReference type="InterPro" id="IPR005818">
    <property type="entry name" value="Histone_H1/H5_H15"/>
</dbReference>
<evidence type="ECO:0000259" key="5">
    <source>
        <dbReference type="PROSITE" id="PS51504"/>
    </source>
</evidence>
<dbReference type="GO" id="GO:0031492">
    <property type="term" value="F:nucleosomal DNA binding"/>
    <property type="evidence" value="ECO:0007669"/>
    <property type="project" value="TreeGrafter"/>
</dbReference>
<dbReference type="PANTHER" id="PTHR11467">
    <property type="entry name" value="HISTONE H1"/>
    <property type="match status" value="1"/>
</dbReference>
<feature type="domain" description="H15" evidence="5">
    <location>
        <begin position="101"/>
        <end position="171"/>
    </location>
</feature>
<protein>
    <recommendedName>
        <fullName evidence="5">H15 domain-containing protein</fullName>
    </recommendedName>
</protein>
<evidence type="ECO:0000313" key="6">
    <source>
        <dbReference type="EMBL" id="KAF9612276.1"/>
    </source>
</evidence>
<keyword evidence="7" id="KW-1185">Reference proteome</keyword>
<dbReference type="EMBL" id="JADFTS010000004">
    <property type="protein sequence ID" value="KAF9612276.1"/>
    <property type="molecule type" value="Genomic_DNA"/>
</dbReference>
<dbReference type="InterPro" id="IPR036390">
    <property type="entry name" value="WH_DNA-bd_sf"/>
</dbReference>
<dbReference type="Pfam" id="PF00538">
    <property type="entry name" value="Linker_histone"/>
    <property type="match status" value="1"/>
</dbReference>
<dbReference type="SMART" id="SM00526">
    <property type="entry name" value="H15"/>
    <property type="match status" value="1"/>
</dbReference>
<dbReference type="AlphaFoldDB" id="A0A835I7P0"/>
<feature type="region of interest" description="Disordered" evidence="4">
    <location>
        <begin position="1"/>
        <end position="58"/>
    </location>
</feature>
<evidence type="ECO:0000313" key="7">
    <source>
        <dbReference type="Proteomes" id="UP000631114"/>
    </source>
</evidence>
<keyword evidence="2" id="KW-0238">DNA-binding</keyword>
<evidence type="ECO:0000256" key="2">
    <source>
        <dbReference type="ARBA" id="ARBA00023125"/>
    </source>
</evidence>
<dbReference type="GO" id="GO:0030261">
    <property type="term" value="P:chromosome condensation"/>
    <property type="evidence" value="ECO:0007669"/>
    <property type="project" value="TreeGrafter"/>
</dbReference>
<comment type="caution">
    <text evidence="6">The sequence shown here is derived from an EMBL/GenBank/DDBJ whole genome shotgun (WGS) entry which is preliminary data.</text>
</comment>